<evidence type="ECO:0000313" key="3">
    <source>
        <dbReference type="Proteomes" id="UP001318860"/>
    </source>
</evidence>
<dbReference type="InterPro" id="IPR037215">
    <property type="entry name" value="GUN4-like_sf"/>
</dbReference>
<evidence type="ECO:0000259" key="1">
    <source>
        <dbReference type="Pfam" id="PF05419"/>
    </source>
</evidence>
<accession>A0ABR0WGQ1</accession>
<dbReference type="PANTHER" id="PTHR34800:SF1">
    <property type="entry name" value="TETRAPYRROLE-BINDING PROTEIN, CHLOROPLASTIC"/>
    <property type="match status" value="1"/>
</dbReference>
<feature type="domain" description="GUN4-like" evidence="1">
    <location>
        <begin position="66"/>
        <end position="215"/>
    </location>
</feature>
<name>A0ABR0WGQ1_REHGL</name>
<gene>
    <name evidence="2" type="ORF">DH2020_019655</name>
</gene>
<organism evidence="2 3">
    <name type="scientific">Rehmannia glutinosa</name>
    <name type="common">Chinese foxglove</name>
    <dbReference type="NCBI Taxonomy" id="99300"/>
    <lineage>
        <taxon>Eukaryota</taxon>
        <taxon>Viridiplantae</taxon>
        <taxon>Streptophyta</taxon>
        <taxon>Embryophyta</taxon>
        <taxon>Tracheophyta</taxon>
        <taxon>Spermatophyta</taxon>
        <taxon>Magnoliopsida</taxon>
        <taxon>eudicotyledons</taxon>
        <taxon>Gunneridae</taxon>
        <taxon>Pentapetalae</taxon>
        <taxon>asterids</taxon>
        <taxon>lamiids</taxon>
        <taxon>Lamiales</taxon>
        <taxon>Orobanchaceae</taxon>
        <taxon>Rehmannieae</taxon>
        <taxon>Rehmannia</taxon>
    </lineage>
</organism>
<dbReference type="Gene3D" id="1.10.10.1770">
    <property type="entry name" value="Gun4-like"/>
    <property type="match status" value="1"/>
</dbReference>
<proteinExistence type="predicted"/>
<evidence type="ECO:0000313" key="2">
    <source>
        <dbReference type="EMBL" id="KAK6145786.1"/>
    </source>
</evidence>
<keyword evidence="3" id="KW-1185">Reference proteome</keyword>
<reference evidence="2 3" key="1">
    <citation type="journal article" date="2021" name="Comput. Struct. Biotechnol. J.">
        <title>De novo genome assembly of the potent medicinal plant Rehmannia glutinosa using nanopore technology.</title>
        <authorList>
            <person name="Ma L."/>
            <person name="Dong C."/>
            <person name="Song C."/>
            <person name="Wang X."/>
            <person name="Zheng X."/>
            <person name="Niu Y."/>
            <person name="Chen S."/>
            <person name="Feng W."/>
        </authorList>
    </citation>
    <scope>NUCLEOTIDE SEQUENCE [LARGE SCALE GENOMIC DNA]</scope>
    <source>
        <strain evidence="2">DH-2019</strain>
    </source>
</reference>
<comment type="caution">
    <text evidence="2">The sequence shown here is derived from an EMBL/GenBank/DDBJ whole genome shotgun (WGS) entry which is preliminary data.</text>
</comment>
<dbReference type="CDD" id="cd16383">
    <property type="entry name" value="GUN4"/>
    <property type="match status" value="1"/>
</dbReference>
<dbReference type="InterPro" id="IPR008629">
    <property type="entry name" value="GUN4-like"/>
</dbReference>
<dbReference type="Pfam" id="PF05419">
    <property type="entry name" value="GUN4"/>
    <property type="match status" value="1"/>
</dbReference>
<protein>
    <recommendedName>
        <fullName evidence="1">GUN4-like domain-containing protein</fullName>
    </recommendedName>
</protein>
<dbReference type="EMBL" id="JABTTQ020000011">
    <property type="protein sequence ID" value="KAK6145786.1"/>
    <property type="molecule type" value="Genomic_DNA"/>
</dbReference>
<dbReference type="SUPFAM" id="SSF140869">
    <property type="entry name" value="GUN4-like"/>
    <property type="match status" value="1"/>
</dbReference>
<dbReference type="Gene3D" id="1.25.40.620">
    <property type="match status" value="1"/>
</dbReference>
<sequence length="316" mass="35896">MATNTFNSIYHNHHSLRRRRHSIDLHPPTTAKNPFFHKTTTAGAAVSGGGSAIFAVSSATPATTTTSQNVSFDLLRHHLSTKNFRQADEETRRLLIVLAGDAAVKRGYVFFSEVQFIPADDLKAIDELWRTHSGNKFGYSVQKKIFKKSNKDFTKFFIKVGWMKKLESSEVEQFNYRAFPAEFMWEMEEGTPEGHLPLTNALRGTQLLNSVLNHPAFEGDDDEEDEGQNGEKQSIIERKISFVNKIYFEISQSQYTYVELLEEASRYASRNHTATGAARRLPSKLRHMLKTPASGKKIREMMNLEKAKETTTLSLE</sequence>
<dbReference type="PANTHER" id="PTHR34800">
    <property type="entry name" value="TETRAPYRROLE-BINDING PROTEIN, CHLOROPLASTIC"/>
    <property type="match status" value="1"/>
</dbReference>
<dbReference type="Proteomes" id="UP001318860">
    <property type="component" value="Unassembled WGS sequence"/>
</dbReference>